<comment type="caution">
    <text evidence="2">The sequence shown here is derived from an EMBL/GenBank/DDBJ whole genome shotgun (WGS) entry which is preliminary data.</text>
</comment>
<evidence type="ECO:0008006" key="4">
    <source>
        <dbReference type="Google" id="ProtNLM"/>
    </source>
</evidence>
<evidence type="ECO:0000313" key="3">
    <source>
        <dbReference type="Proteomes" id="UP000231879"/>
    </source>
</evidence>
<accession>A0ABX4NLQ6</accession>
<protein>
    <recommendedName>
        <fullName evidence="4">RING-type E3 ubiquitin transferase</fullName>
    </recommendedName>
</protein>
<keyword evidence="1" id="KW-0812">Transmembrane</keyword>
<feature type="transmembrane region" description="Helical" evidence="1">
    <location>
        <begin position="314"/>
        <end position="337"/>
    </location>
</feature>
<keyword evidence="3" id="KW-1185">Reference proteome</keyword>
<dbReference type="RefSeq" id="WP_100762529.1">
    <property type="nucleotide sequence ID" value="NZ_NPDS01000004.1"/>
</dbReference>
<dbReference type="EMBL" id="NPDS01000004">
    <property type="protein sequence ID" value="PJZ57224.1"/>
    <property type="molecule type" value="Genomic_DNA"/>
</dbReference>
<keyword evidence="1" id="KW-0472">Membrane</keyword>
<evidence type="ECO:0000256" key="1">
    <source>
        <dbReference type="SAM" id="Phobius"/>
    </source>
</evidence>
<keyword evidence="1" id="KW-1133">Transmembrane helix</keyword>
<feature type="transmembrane region" description="Helical" evidence="1">
    <location>
        <begin position="218"/>
        <end position="245"/>
    </location>
</feature>
<name>A0ABX4NLQ6_9LEPT</name>
<reference evidence="2 3" key="1">
    <citation type="submission" date="2017-07" db="EMBL/GenBank/DDBJ databases">
        <title>Leptospira spp. isolated from tropical soils.</title>
        <authorList>
            <person name="Thibeaux R."/>
            <person name="Iraola G."/>
            <person name="Ferres I."/>
            <person name="Bierque E."/>
            <person name="Girault D."/>
            <person name="Soupe-Gilbert M.-E."/>
            <person name="Picardeau M."/>
            <person name="Goarant C."/>
        </authorList>
    </citation>
    <scope>NUCLEOTIDE SEQUENCE [LARGE SCALE GENOMIC DNA]</scope>
    <source>
        <strain evidence="2 3">FH4-C-A1</strain>
    </source>
</reference>
<gene>
    <name evidence="2" type="ORF">CH367_10855</name>
</gene>
<sequence>MTKKSIEQVFVSTDINSTPPRKSFNWSALGAIATVVSILVAVGSVYNQYSQKRREIKVEVLYVQKLNMLGSDDDLKVQFTYKRKEVVDPYRIGLRLINTGDVTLVAKGDSRNVIGDGLRLWIPKNYQIMKIIKEKCDLPLEIATLSLDSISLSFQQWKTGEFCSFSLYVTGTIKGSKIPFMELRERDIYEGTVIIEDSSTRPSDEKYKRYIDKYFGNFALIGSSYAFLVILSLDIIIFAFGIIVFGELLRNKMWKFVNNDSFIKYITSISGKLKEEECDKYIKDPTSLPEELWKGYNGPHIPEKNPALTSTTEIAVVLSLIILIQIGCVLSLMSLIYL</sequence>
<evidence type="ECO:0000313" key="2">
    <source>
        <dbReference type="EMBL" id="PJZ57224.1"/>
    </source>
</evidence>
<organism evidence="2 3">
    <name type="scientific">Leptospira barantonii</name>
    <dbReference type="NCBI Taxonomy" id="2023184"/>
    <lineage>
        <taxon>Bacteria</taxon>
        <taxon>Pseudomonadati</taxon>
        <taxon>Spirochaetota</taxon>
        <taxon>Spirochaetia</taxon>
        <taxon>Leptospirales</taxon>
        <taxon>Leptospiraceae</taxon>
        <taxon>Leptospira</taxon>
    </lineage>
</organism>
<proteinExistence type="predicted"/>
<dbReference type="Proteomes" id="UP000231879">
    <property type="component" value="Unassembled WGS sequence"/>
</dbReference>
<feature type="transmembrane region" description="Helical" evidence="1">
    <location>
        <begin position="26"/>
        <end position="46"/>
    </location>
</feature>